<dbReference type="SUPFAM" id="SSF53383">
    <property type="entry name" value="PLP-dependent transferases"/>
    <property type="match status" value="1"/>
</dbReference>
<dbReference type="Gene3D" id="3.90.1150.10">
    <property type="entry name" value="Aspartate Aminotransferase, domain 1"/>
    <property type="match status" value="1"/>
</dbReference>
<evidence type="ECO:0000256" key="2">
    <source>
        <dbReference type="ARBA" id="ARBA00022898"/>
    </source>
</evidence>
<comment type="caution">
    <text evidence="4">The sequence shown here is derived from an EMBL/GenBank/DDBJ whole genome shotgun (WGS) entry which is preliminary data.</text>
</comment>
<dbReference type="InterPro" id="IPR005814">
    <property type="entry name" value="Aminotrans_3"/>
</dbReference>
<reference evidence="4 5" key="1">
    <citation type="submission" date="2017-11" db="EMBL/GenBank/DDBJ databases">
        <title>Draft genome sequence of Rhizobiales bacterium SY3-13.</title>
        <authorList>
            <person name="Sun C."/>
        </authorList>
    </citation>
    <scope>NUCLEOTIDE SEQUENCE [LARGE SCALE GENOMIC DNA]</scope>
    <source>
        <strain evidence="4 5">SY3-13</strain>
    </source>
</reference>
<dbReference type="CDD" id="cd00610">
    <property type="entry name" value="OAT_like"/>
    <property type="match status" value="1"/>
</dbReference>
<evidence type="ECO:0000313" key="5">
    <source>
        <dbReference type="Proteomes" id="UP000229498"/>
    </source>
</evidence>
<dbReference type="GO" id="GO:0030170">
    <property type="term" value="F:pyridoxal phosphate binding"/>
    <property type="evidence" value="ECO:0007669"/>
    <property type="project" value="InterPro"/>
</dbReference>
<keyword evidence="2 3" id="KW-0663">Pyridoxal phosphate</keyword>
<dbReference type="PANTHER" id="PTHR43713:SF3">
    <property type="entry name" value="GLUTAMATE-1-SEMIALDEHYDE 2,1-AMINOMUTASE 1, CHLOROPLASTIC-RELATED"/>
    <property type="match status" value="1"/>
</dbReference>
<sequence length="445" mass="47620">MFPDPESRSAKLTQRAMQVLPDGGSRSTTRLTPHAIYVKEGHGSKVVDVDGNELIDFNNNFTSLIHGHAHAGVVAALQEQAARGTAFSFATEAEIELAETLTARVEGWDMIRFCNSGSEAVMNAIKAARAYTGRPRIAKCEGAYHGSYDFAEVSLGAGPESWGAAEKPRSVAYSRGTPQGVLSDVVVIPFNDPERAEAILNEYADELAGILFDPVSTQIGLLPPSQAFLDVLTRFRARTGALLIFDEVIAFRQAHGGTQSLMGIRPDFTALGKIIGGGLAVGAVAGDREHMSVFEVSGAKAPLPHGGTFNANPMTMAAGRAAMADWTQEAVEALNAKGERCREMLREAIRIANVPGQVTGGGSLFRLHLHGRRMETYRDAYPQGQEAERIPALHRHLIGGGIFASGYGLGCLSTATTDGDIERLAETTVSAYRAMRDEGLYDTNS</sequence>
<dbReference type="PANTHER" id="PTHR43713">
    <property type="entry name" value="GLUTAMATE-1-SEMIALDEHYDE 2,1-AMINOMUTASE"/>
    <property type="match status" value="1"/>
</dbReference>
<dbReference type="Pfam" id="PF00202">
    <property type="entry name" value="Aminotran_3"/>
    <property type="match status" value="1"/>
</dbReference>
<accession>A0A2M9FXZ1</accession>
<dbReference type="AlphaFoldDB" id="A0A2M9FXZ1"/>
<dbReference type="EMBL" id="PHIG01000047">
    <property type="protein sequence ID" value="PJK28332.1"/>
    <property type="molecule type" value="Genomic_DNA"/>
</dbReference>
<dbReference type="RefSeq" id="WP_109794779.1">
    <property type="nucleotide sequence ID" value="NZ_PHIG01000047.1"/>
</dbReference>
<comment type="cofactor">
    <cofactor evidence="1">
        <name>pyridoxal 5'-phosphate</name>
        <dbReference type="ChEBI" id="CHEBI:597326"/>
    </cofactor>
</comment>
<dbReference type="GO" id="GO:0008483">
    <property type="term" value="F:transaminase activity"/>
    <property type="evidence" value="ECO:0007669"/>
    <property type="project" value="UniProtKB-KW"/>
</dbReference>
<evidence type="ECO:0000313" key="4">
    <source>
        <dbReference type="EMBL" id="PJK28332.1"/>
    </source>
</evidence>
<keyword evidence="4" id="KW-0032">Aminotransferase</keyword>
<keyword evidence="5" id="KW-1185">Reference proteome</keyword>
<dbReference type="InterPro" id="IPR015421">
    <property type="entry name" value="PyrdxlP-dep_Trfase_major"/>
</dbReference>
<dbReference type="InterPro" id="IPR015424">
    <property type="entry name" value="PyrdxlP-dep_Trfase"/>
</dbReference>
<proteinExistence type="inferred from homology"/>
<organism evidence="4 5">
    <name type="scientific">Minwuia thermotolerans</name>
    <dbReference type="NCBI Taxonomy" id="2056226"/>
    <lineage>
        <taxon>Bacteria</taxon>
        <taxon>Pseudomonadati</taxon>
        <taxon>Pseudomonadota</taxon>
        <taxon>Alphaproteobacteria</taxon>
        <taxon>Minwuiales</taxon>
        <taxon>Minwuiaceae</taxon>
        <taxon>Minwuia</taxon>
    </lineage>
</organism>
<name>A0A2M9FXZ1_9PROT</name>
<evidence type="ECO:0000256" key="3">
    <source>
        <dbReference type="RuleBase" id="RU003560"/>
    </source>
</evidence>
<dbReference type="OrthoDB" id="9801052at2"/>
<dbReference type="InterPro" id="IPR015422">
    <property type="entry name" value="PyrdxlP-dep_Trfase_small"/>
</dbReference>
<dbReference type="Proteomes" id="UP000229498">
    <property type="component" value="Unassembled WGS sequence"/>
</dbReference>
<protein>
    <submittedName>
        <fullName evidence="4">Aspartate aminotransferase family protein</fullName>
    </submittedName>
</protein>
<evidence type="ECO:0000256" key="1">
    <source>
        <dbReference type="ARBA" id="ARBA00001933"/>
    </source>
</evidence>
<keyword evidence="4" id="KW-0808">Transferase</keyword>
<gene>
    <name evidence="4" type="ORF">CVT23_18360</name>
</gene>
<dbReference type="Gene3D" id="3.40.640.10">
    <property type="entry name" value="Type I PLP-dependent aspartate aminotransferase-like (Major domain)"/>
    <property type="match status" value="1"/>
</dbReference>
<comment type="similarity">
    <text evidence="3">Belongs to the class-III pyridoxal-phosphate-dependent aminotransferase family.</text>
</comment>